<keyword evidence="3" id="KW-1185">Reference proteome</keyword>
<dbReference type="SUPFAM" id="SSF53335">
    <property type="entry name" value="S-adenosyl-L-methionine-dependent methyltransferases"/>
    <property type="match status" value="1"/>
</dbReference>
<dbReference type="Proteomes" id="UP000317421">
    <property type="component" value="Unassembled WGS sequence"/>
</dbReference>
<accession>A0A5C6AK32</accession>
<organism evidence="2 3">
    <name type="scientific">Botrimarina colliarenosi</name>
    <dbReference type="NCBI Taxonomy" id="2528001"/>
    <lineage>
        <taxon>Bacteria</taxon>
        <taxon>Pseudomonadati</taxon>
        <taxon>Planctomycetota</taxon>
        <taxon>Planctomycetia</taxon>
        <taxon>Pirellulales</taxon>
        <taxon>Lacipirellulaceae</taxon>
        <taxon>Botrimarina</taxon>
    </lineage>
</organism>
<comment type="caution">
    <text evidence="2">The sequence shown here is derived from an EMBL/GenBank/DDBJ whole genome shotgun (WGS) entry which is preliminary data.</text>
</comment>
<dbReference type="Gene3D" id="3.40.50.150">
    <property type="entry name" value="Vaccinia Virus protein VP39"/>
    <property type="match status" value="1"/>
</dbReference>
<sequence length="391" mass="42017">MTPPPPLSWLLGDEAAAVLAEIAAAQVTPALLTSLRKQLGDPRHAAAVVELAELRRRGTNKFANAAEMFFTRRGLEQATDEWIARYKARRLDGFTTVVDACCGVGGDLVGSAQGVADRIGIDADAAMTAFAQRNAAAYDVNATVTTTMLDAENLPECDAWHADPDRRPAGRRTTQPDAHEPSLATLAAWRRRTPAAAIKLAPAAQLPGDWQAECELEWISRGGECRQLVAWAGPLARKPGKRRATKLSGDGALATFLGAADERAEIATSIGDWLHDFDPAVLAADLEGSLANQNQLQQVTPRVAYFTSDTPAADPLVASFRVVEAMPLSRKRLAGWLAERGVGTLEIKCRGVDVRPESLRRELKPRGDAAMTLLVFPDQHGKPTVVAANRP</sequence>
<gene>
    <name evidence="2" type="ORF">Pla108_04670</name>
</gene>
<dbReference type="GO" id="GO:0008168">
    <property type="term" value="F:methyltransferase activity"/>
    <property type="evidence" value="ECO:0007669"/>
    <property type="project" value="UniProtKB-KW"/>
</dbReference>
<evidence type="ECO:0000259" key="1">
    <source>
        <dbReference type="Pfam" id="PF18096"/>
    </source>
</evidence>
<dbReference type="PANTHER" id="PTHR14741">
    <property type="entry name" value="S-ADENOSYLMETHIONINE-DEPENDENT METHYLTRANSFERASE RELATED"/>
    <property type="match status" value="1"/>
</dbReference>
<dbReference type="RefSeq" id="WP_197526179.1">
    <property type="nucleotide sequence ID" value="NZ_SJPR01000001.1"/>
</dbReference>
<evidence type="ECO:0000313" key="2">
    <source>
        <dbReference type="EMBL" id="TWT99525.1"/>
    </source>
</evidence>
<name>A0A5C6AK32_9BACT</name>
<keyword evidence="2" id="KW-0489">Methyltransferase</keyword>
<proteinExistence type="predicted"/>
<dbReference type="PANTHER" id="PTHR14741:SF32">
    <property type="entry name" value="TRIMETHYLGUANOSINE SYNTHASE"/>
    <property type="match status" value="1"/>
</dbReference>
<feature type="domain" description="THUMP-like" evidence="1">
    <location>
        <begin position="318"/>
        <end position="388"/>
    </location>
</feature>
<evidence type="ECO:0000313" key="3">
    <source>
        <dbReference type="Proteomes" id="UP000317421"/>
    </source>
</evidence>
<dbReference type="AlphaFoldDB" id="A0A5C6AK32"/>
<dbReference type="GO" id="GO:0036261">
    <property type="term" value="P:7-methylguanosine cap hypermethylation"/>
    <property type="evidence" value="ECO:0007669"/>
    <property type="project" value="InterPro"/>
</dbReference>
<dbReference type="Pfam" id="PF18096">
    <property type="entry name" value="Thump_like"/>
    <property type="match status" value="1"/>
</dbReference>
<dbReference type="EMBL" id="SJPR01000001">
    <property type="protein sequence ID" value="TWT99525.1"/>
    <property type="molecule type" value="Genomic_DNA"/>
</dbReference>
<keyword evidence="2" id="KW-0808">Transferase</keyword>
<dbReference type="CDD" id="cd02440">
    <property type="entry name" value="AdoMet_MTases"/>
    <property type="match status" value="1"/>
</dbReference>
<reference evidence="2 3" key="1">
    <citation type="submission" date="2019-02" db="EMBL/GenBank/DDBJ databases">
        <title>Deep-cultivation of Planctomycetes and their phenomic and genomic characterization uncovers novel biology.</title>
        <authorList>
            <person name="Wiegand S."/>
            <person name="Jogler M."/>
            <person name="Boedeker C."/>
            <person name="Pinto D."/>
            <person name="Vollmers J."/>
            <person name="Rivas-Marin E."/>
            <person name="Kohn T."/>
            <person name="Peeters S.H."/>
            <person name="Heuer A."/>
            <person name="Rast P."/>
            <person name="Oberbeckmann S."/>
            <person name="Bunk B."/>
            <person name="Jeske O."/>
            <person name="Meyerdierks A."/>
            <person name="Storesund J.E."/>
            <person name="Kallscheuer N."/>
            <person name="Luecker S."/>
            <person name="Lage O.M."/>
            <person name="Pohl T."/>
            <person name="Merkel B.J."/>
            <person name="Hornburger P."/>
            <person name="Mueller R.-W."/>
            <person name="Bruemmer F."/>
            <person name="Labrenz M."/>
            <person name="Spormann A.M."/>
            <person name="Op Den Camp H."/>
            <person name="Overmann J."/>
            <person name="Amann R."/>
            <person name="Jetten M.S.M."/>
            <person name="Mascher T."/>
            <person name="Medema M.H."/>
            <person name="Devos D.P."/>
            <person name="Kaster A.-K."/>
            <person name="Ovreas L."/>
            <person name="Rohde M."/>
            <person name="Galperin M.Y."/>
            <person name="Jogler C."/>
        </authorList>
    </citation>
    <scope>NUCLEOTIDE SEQUENCE [LARGE SCALE GENOMIC DNA]</scope>
    <source>
        <strain evidence="2 3">Pla108</strain>
    </source>
</reference>
<dbReference type="InterPro" id="IPR019012">
    <property type="entry name" value="RNA_cap_Gua-N2-MeTrfase"/>
</dbReference>
<dbReference type="InterPro" id="IPR041497">
    <property type="entry name" value="Thump-like"/>
</dbReference>
<dbReference type="Pfam" id="PF09445">
    <property type="entry name" value="Methyltransf_15"/>
    <property type="match status" value="1"/>
</dbReference>
<protein>
    <submittedName>
        <fullName evidence="2">RNA cap guanine-N2 methyltransferase</fullName>
    </submittedName>
</protein>
<dbReference type="InterPro" id="IPR029063">
    <property type="entry name" value="SAM-dependent_MTases_sf"/>
</dbReference>